<dbReference type="PANTHER" id="PTHR11811">
    <property type="entry name" value="6-PHOSPHOGLUCONATE DEHYDROGENASE"/>
    <property type="match status" value="1"/>
</dbReference>
<dbReference type="Gene3D" id="1.20.5.320">
    <property type="entry name" value="6-Phosphogluconate Dehydrogenase, domain 3"/>
    <property type="match status" value="1"/>
</dbReference>
<feature type="active site" description="Proton donor" evidence="7">
    <location>
        <position position="180"/>
    </location>
</feature>
<dbReference type="GO" id="GO:0006098">
    <property type="term" value="P:pentose-phosphate shunt"/>
    <property type="evidence" value="ECO:0007669"/>
    <property type="project" value="UniProtKB-KW"/>
</dbReference>
<dbReference type="FunFam" id="3.40.50.720:FF:000634">
    <property type="entry name" value="6-phosphogluconate dehydrogenase, decarboxylating"/>
    <property type="match status" value="1"/>
</dbReference>
<keyword evidence="11" id="KW-1185">Reference proteome</keyword>
<comment type="similarity">
    <text evidence="2 6">Belongs to the 6-phosphogluconate dehydrogenase family.</text>
</comment>
<dbReference type="GO" id="GO:0004616">
    <property type="term" value="F:phosphogluconate dehydrogenase (decarboxylating) activity"/>
    <property type="evidence" value="ECO:0007669"/>
    <property type="project" value="UniProtKB-EC"/>
</dbReference>
<dbReference type="GO" id="GO:0050661">
    <property type="term" value="F:NADP binding"/>
    <property type="evidence" value="ECO:0007669"/>
    <property type="project" value="InterPro"/>
</dbReference>
<dbReference type="Gene3D" id="3.40.50.720">
    <property type="entry name" value="NAD(P)-binding Rossmann-like Domain"/>
    <property type="match status" value="1"/>
</dbReference>
<comment type="pathway">
    <text evidence="1 6">Carbohydrate degradation; pentose phosphate pathway; D-ribulose 5-phosphate from D-glucose 6-phosphate (oxidative stage): step 3/3.</text>
</comment>
<evidence type="ECO:0000313" key="11">
    <source>
        <dbReference type="Proteomes" id="UP001174694"/>
    </source>
</evidence>
<evidence type="ECO:0000256" key="7">
    <source>
        <dbReference type="PIRSR" id="PIRSR000109-1"/>
    </source>
</evidence>
<evidence type="ECO:0000256" key="2">
    <source>
        <dbReference type="ARBA" id="ARBA00008419"/>
    </source>
</evidence>
<dbReference type="Proteomes" id="UP001174694">
    <property type="component" value="Unassembled WGS sequence"/>
</dbReference>
<dbReference type="InterPro" id="IPR006113">
    <property type="entry name" value="6PGDH_Gnd/GntZ"/>
</dbReference>
<dbReference type="PIRSF" id="PIRSF000109">
    <property type="entry name" value="6PGD"/>
    <property type="match status" value="1"/>
</dbReference>
<dbReference type="InterPro" id="IPR013328">
    <property type="entry name" value="6PGD_dom2"/>
</dbReference>
<protein>
    <recommendedName>
        <fullName evidence="6">6-phosphogluconate dehydrogenase, decarboxylating</fullName>
        <ecNumber evidence="6">1.1.1.44</ecNumber>
    </recommendedName>
</protein>
<evidence type="ECO:0000256" key="3">
    <source>
        <dbReference type="ARBA" id="ARBA00023002"/>
    </source>
</evidence>
<gene>
    <name evidence="10" type="ORF">NKR23_g9459</name>
</gene>
<evidence type="ECO:0000256" key="5">
    <source>
        <dbReference type="ARBA" id="ARBA00023126"/>
    </source>
</evidence>
<comment type="caution">
    <text evidence="10">The sequence shown here is derived from an EMBL/GenBank/DDBJ whole genome shotgun (WGS) entry which is preliminary data.</text>
</comment>
<keyword evidence="5 6" id="KW-0570">Pentose shunt</keyword>
<comment type="catalytic activity">
    <reaction evidence="6">
        <text>6-phospho-D-gluconate + NADP(+) = D-ribulose 5-phosphate + CO2 + NADPH</text>
        <dbReference type="Rhea" id="RHEA:10116"/>
        <dbReference type="ChEBI" id="CHEBI:16526"/>
        <dbReference type="ChEBI" id="CHEBI:57783"/>
        <dbReference type="ChEBI" id="CHEBI:58121"/>
        <dbReference type="ChEBI" id="CHEBI:58349"/>
        <dbReference type="ChEBI" id="CHEBI:58759"/>
        <dbReference type="EC" id="1.1.1.44"/>
    </reaction>
</comment>
<evidence type="ECO:0000313" key="10">
    <source>
        <dbReference type="EMBL" id="KAJ9136810.1"/>
    </source>
</evidence>
<comment type="function">
    <text evidence="6">Catalyzes the oxidative decarboxylation of 6-phosphogluconate to ribulose 5-phosphate and CO(2), with concomitant reduction of NADP to NADPH.</text>
</comment>
<dbReference type="InterPro" id="IPR008927">
    <property type="entry name" value="6-PGluconate_DH-like_C_sf"/>
</dbReference>
<dbReference type="InterPro" id="IPR006183">
    <property type="entry name" value="Pgluconate_DH"/>
</dbReference>
<proteinExistence type="inferred from homology"/>
<dbReference type="InterPro" id="IPR036291">
    <property type="entry name" value="NAD(P)-bd_dom_sf"/>
</dbReference>
<evidence type="ECO:0000256" key="8">
    <source>
        <dbReference type="SAM" id="MobiDB-lite"/>
    </source>
</evidence>
<feature type="domain" description="6-phosphogluconate dehydrogenase C-terminal" evidence="9">
    <location>
        <begin position="169"/>
        <end position="475"/>
    </location>
</feature>
<dbReference type="Pfam" id="PF00393">
    <property type="entry name" value="6PGD"/>
    <property type="match status" value="1"/>
</dbReference>
<keyword evidence="3 6" id="KW-0560">Oxidoreductase</keyword>
<dbReference type="GO" id="GO:0019521">
    <property type="term" value="P:D-gluconate metabolic process"/>
    <property type="evidence" value="ECO:0007669"/>
    <property type="project" value="UniProtKB-KW"/>
</dbReference>
<dbReference type="EMBL" id="JANBVO010000037">
    <property type="protein sequence ID" value="KAJ9136810.1"/>
    <property type="molecule type" value="Genomic_DNA"/>
</dbReference>
<dbReference type="EC" id="1.1.1.44" evidence="6"/>
<name>A0AA38RF40_9PEZI</name>
<dbReference type="SUPFAM" id="SSF51735">
    <property type="entry name" value="NAD(P)-binding Rossmann-fold domains"/>
    <property type="match status" value="1"/>
</dbReference>
<organism evidence="10 11">
    <name type="scientific">Pleurostoma richardsiae</name>
    <dbReference type="NCBI Taxonomy" id="41990"/>
    <lineage>
        <taxon>Eukaryota</taxon>
        <taxon>Fungi</taxon>
        <taxon>Dikarya</taxon>
        <taxon>Ascomycota</taxon>
        <taxon>Pezizomycotina</taxon>
        <taxon>Sordariomycetes</taxon>
        <taxon>Sordariomycetidae</taxon>
        <taxon>Calosphaeriales</taxon>
        <taxon>Pleurostomataceae</taxon>
        <taxon>Pleurostoma</taxon>
    </lineage>
</organism>
<keyword evidence="4" id="KW-0311">Gluconate utilization</keyword>
<feature type="compositionally biased region" description="Basic and acidic residues" evidence="8">
    <location>
        <begin position="470"/>
        <end position="487"/>
    </location>
</feature>
<accession>A0AA38RF40</accession>
<reference evidence="10" key="1">
    <citation type="submission" date="2022-07" db="EMBL/GenBank/DDBJ databases">
        <title>Fungi with potential for degradation of polypropylene.</title>
        <authorList>
            <person name="Gostincar C."/>
        </authorList>
    </citation>
    <scope>NUCLEOTIDE SEQUENCE</scope>
    <source>
        <strain evidence="10">EXF-13308</strain>
    </source>
</reference>
<dbReference type="InterPro" id="IPR018247">
    <property type="entry name" value="EF_Hand_1_Ca_BS"/>
</dbReference>
<evidence type="ECO:0000256" key="6">
    <source>
        <dbReference type="PIRNR" id="PIRNR000109"/>
    </source>
</evidence>
<feature type="region of interest" description="Disordered" evidence="8">
    <location>
        <begin position="466"/>
        <end position="487"/>
    </location>
</feature>
<sequence>MSLLFAESGCRVFYFDPKEEQMEAAQGMAKDVGFNDKIVRQSGYEEICKSLESDSQPRLIIFSIPHGTPGDKCVEALRPHLKKGDIILDCSNEHWNNTERRQKDLESDGIYYLGCGVSGGYQSARAGPSMTPGGKKEALEKVLPLLRKVAAKDSDGKPCTGAIGPGGSGHYVKMVHNGIEQGMMSVIAEVWYILTKGLELPYEKVADIFEAWNESEGLRNCFLVFIGVDINRARDENGQYVLDKVQDKVVQDVDESEGTGTWTCEEAVRMHVPAATILSAHLFRCASADLARRIANKNAAGGGVPPGKILVDSIDEFVETLRRATYFCFLLSFVQGMNTIRKKDVEDGWGINYLDVLQAWKNGCIIRADDIVSLLEQAYSRADHDKEDLLSNEEVAGAVAAGFSSTKSVVLKAVEADMVVPAISQSLEHFKYSTSTELPTQFVEAQLDYFGEHMFDLKSEPPGVPVTGSHHFEWKPARGKVDEEKGK</sequence>
<dbReference type="InterPro" id="IPR006114">
    <property type="entry name" value="6PGDH_C"/>
</dbReference>
<dbReference type="SMART" id="SM01350">
    <property type="entry name" value="6PGD"/>
    <property type="match status" value="1"/>
</dbReference>
<dbReference type="InterPro" id="IPR006115">
    <property type="entry name" value="6PGDH_NADP-bd"/>
</dbReference>
<dbReference type="SUPFAM" id="SSF48179">
    <property type="entry name" value="6-phosphogluconate dehydrogenase C-terminal domain-like"/>
    <property type="match status" value="1"/>
</dbReference>
<evidence type="ECO:0000259" key="9">
    <source>
        <dbReference type="SMART" id="SM01350"/>
    </source>
</evidence>
<evidence type="ECO:0000256" key="1">
    <source>
        <dbReference type="ARBA" id="ARBA00004874"/>
    </source>
</evidence>
<evidence type="ECO:0000256" key="4">
    <source>
        <dbReference type="ARBA" id="ARBA00023064"/>
    </source>
</evidence>
<dbReference type="AlphaFoldDB" id="A0AA38RF40"/>
<comment type="subunit">
    <text evidence="6">Homodimer.</text>
</comment>
<keyword evidence="6" id="KW-0521">NADP</keyword>
<dbReference type="Gene3D" id="1.10.1040.10">
    <property type="entry name" value="N-(1-d-carboxylethyl)-l-norvaline Dehydrogenase, domain 2"/>
    <property type="match status" value="1"/>
</dbReference>
<dbReference type="Pfam" id="PF03446">
    <property type="entry name" value="NAD_binding_2"/>
    <property type="match status" value="1"/>
</dbReference>
<feature type="active site" description="Proton acceptor" evidence="7">
    <location>
        <position position="173"/>
    </location>
</feature>
<dbReference type="PROSITE" id="PS00018">
    <property type="entry name" value="EF_HAND_1"/>
    <property type="match status" value="1"/>
</dbReference>
<dbReference type="PRINTS" id="PR00076">
    <property type="entry name" value="6PGDHDRGNASE"/>
</dbReference>